<dbReference type="Gene3D" id="3.40.50.1820">
    <property type="entry name" value="alpha/beta hydrolase"/>
    <property type="match status" value="1"/>
</dbReference>
<accession>A0A1H1Z693</accession>
<dbReference type="SUPFAM" id="SSF53474">
    <property type="entry name" value="alpha/beta-Hydrolases"/>
    <property type="match status" value="1"/>
</dbReference>
<dbReference type="PANTHER" id="PTHR37017">
    <property type="entry name" value="AB HYDROLASE-1 DOMAIN-CONTAINING PROTEIN-RELATED"/>
    <property type="match status" value="1"/>
</dbReference>
<dbReference type="AlphaFoldDB" id="A0A1H1Z693"/>
<dbReference type="STRING" id="113562.SAMN04489716_3166"/>
<sequence length="275" mass="28939">MVRTLRGRLHERMSTVSRRTVLAGTAAAAAAVAVTGSPASASGSRVKPTIVLVHGAFADAGGWSGVLERLIRAGYPVIAPANPLRGVASDSAYLASLLATVSGPIVLAAHSYGGVVITNAALGNPNVKALVYVAAFAPDAGDDVFHLQTRFEGTELTLDALDFRPHPGGVDGYVKREYFHRVFAGDLPRTDADLLWATQRPGDASTLQTPSGEPAWKTIPSWFLVARDDKLIPAQAQHFMAARAQAKATIAVRASHVVHISQPKAVADLIEKAAR</sequence>
<keyword evidence="3" id="KW-1185">Reference proteome</keyword>
<reference evidence="2 3" key="1">
    <citation type="submission" date="2016-10" db="EMBL/GenBank/DDBJ databases">
        <authorList>
            <person name="de Groot N.N."/>
        </authorList>
    </citation>
    <scope>NUCLEOTIDE SEQUENCE [LARGE SCALE GENOMIC DNA]</scope>
    <source>
        <strain evidence="2 3">DSM 43941</strain>
    </source>
</reference>
<organism evidence="2 3">
    <name type="scientific">Actinoplanes derwentensis</name>
    <dbReference type="NCBI Taxonomy" id="113562"/>
    <lineage>
        <taxon>Bacteria</taxon>
        <taxon>Bacillati</taxon>
        <taxon>Actinomycetota</taxon>
        <taxon>Actinomycetes</taxon>
        <taxon>Micromonosporales</taxon>
        <taxon>Micromonosporaceae</taxon>
        <taxon>Actinoplanes</taxon>
    </lineage>
</organism>
<dbReference type="Proteomes" id="UP000198688">
    <property type="component" value="Chromosome I"/>
</dbReference>
<proteinExistence type="predicted"/>
<dbReference type="InterPro" id="IPR029058">
    <property type="entry name" value="AB_hydrolase_fold"/>
</dbReference>
<dbReference type="InterPro" id="IPR052897">
    <property type="entry name" value="Sec-Metab_Biosynth_Hydrolase"/>
</dbReference>
<name>A0A1H1Z693_9ACTN</name>
<dbReference type="EMBL" id="LT629758">
    <property type="protein sequence ID" value="SDT29281.1"/>
    <property type="molecule type" value="Genomic_DNA"/>
</dbReference>
<evidence type="ECO:0000313" key="2">
    <source>
        <dbReference type="EMBL" id="SDT29281.1"/>
    </source>
</evidence>
<protein>
    <submittedName>
        <fullName evidence="2">Pimeloyl-ACP methyl ester carboxylesterase</fullName>
    </submittedName>
</protein>
<evidence type="ECO:0000313" key="3">
    <source>
        <dbReference type="Proteomes" id="UP000198688"/>
    </source>
</evidence>
<feature type="domain" description="AB hydrolase-1" evidence="1">
    <location>
        <begin position="50"/>
        <end position="268"/>
    </location>
</feature>
<dbReference type="PANTHER" id="PTHR37017:SF11">
    <property type="entry name" value="ESTERASE_LIPASE_THIOESTERASE DOMAIN-CONTAINING PROTEIN"/>
    <property type="match status" value="1"/>
</dbReference>
<dbReference type="PROSITE" id="PS51318">
    <property type="entry name" value="TAT"/>
    <property type="match status" value="1"/>
</dbReference>
<dbReference type="GO" id="GO:0003824">
    <property type="term" value="F:catalytic activity"/>
    <property type="evidence" value="ECO:0007669"/>
    <property type="project" value="UniProtKB-ARBA"/>
</dbReference>
<gene>
    <name evidence="2" type="ORF">SAMN04489716_3166</name>
</gene>
<evidence type="ECO:0000259" key="1">
    <source>
        <dbReference type="Pfam" id="PF12697"/>
    </source>
</evidence>
<dbReference type="InterPro" id="IPR006311">
    <property type="entry name" value="TAT_signal"/>
</dbReference>
<dbReference type="InterPro" id="IPR000073">
    <property type="entry name" value="AB_hydrolase_1"/>
</dbReference>
<dbReference type="Pfam" id="PF12697">
    <property type="entry name" value="Abhydrolase_6"/>
    <property type="match status" value="1"/>
</dbReference>